<dbReference type="PROSITE" id="PS00108">
    <property type="entry name" value="PROTEIN_KINASE_ST"/>
    <property type="match status" value="1"/>
</dbReference>
<dbReference type="GO" id="GO:0005524">
    <property type="term" value="F:ATP binding"/>
    <property type="evidence" value="ECO:0007669"/>
    <property type="project" value="UniProtKB-UniRule"/>
</dbReference>
<dbReference type="Pfam" id="PF00069">
    <property type="entry name" value="Pkinase"/>
    <property type="match status" value="1"/>
</dbReference>
<organism evidence="11 12">
    <name type="scientific">Astrephomene gubernaculifera</name>
    <dbReference type="NCBI Taxonomy" id="47775"/>
    <lineage>
        <taxon>Eukaryota</taxon>
        <taxon>Viridiplantae</taxon>
        <taxon>Chlorophyta</taxon>
        <taxon>core chlorophytes</taxon>
        <taxon>Chlorophyceae</taxon>
        <taxon>CS clade</taxon>
        <taxon>Chlamydomonadales</taxon>
        <taxon>Astrephomenaceae</taxon>
        <taxon>Astrephomene</taxon>
    </lineage>
</organism>
<keyword evidence="3 7" id="KW-0547">Nucleotide-binding</keyword>
<feature type="binding site" evidence="7">
    <location>
        <position position="141"/>
    </location>
    <ligand>
        <name>ATP</name>
        <dbReference type="ChEBI" id="CHEBI:30616"/>
    </ligand>
</feature>
<keyword evidence="1" id="KW-0723">Serine/threonine-protein kinase</keyword>
<sequence>MAPSYALGTHQQQSSTSHQPRKREGGLLTRLFGTLSSSIRQSSSTRRQGAGSSCYTAAIPTLPSAHAQSGCVACSAAAMSQQTSQAVGQNCCSSAPFLGYATDVNTKYLFGHELGKGGNGVVRVVRNRQTGEEFACKSIRKVLADASEKKKQGHIESIRREVQVLQKLRGSLNIVKLEDVYEDEECVHIVMEQCRGGELWHRIGDRHYSERTVASFMRAVLRTLAQCHAQHILHRDIKPGNFMLLTEDDRAPLQAIDFGLAAPFDPEQLPRTDLGLEGTPWYMAPETLRGDWLPASDVWSAGVMAYQLLSGRFPFDDKKNVYAPAITAIWRSVLNDPLDFSSSSWAGISEQARDFCRLLLARDPAARPSAKEALRHPWLRGDSAERSTGRRLAQSVVARIQRFASGSALQRSVLQAIAEELLQHPELLAGAGAGGAVAGGPGAVAVATAGAGAVAPEATSLAPLLQQLRLEGAGAVLSEAELGAALRRMGFRLGPGEVSRLMAGLDVEGSGRVGAAGVLASQLDWRHLQRHHTELWLQLAEKAFRSLDTDGSGVLEVGELLAALRARLPPEEVGAALEQALQQAAAGAGAGGAGAVETAAVAGGEEAGRGIDFEGFVSLLKIGSVGSLDLYDDRMSTRSGGSGHGATAASSLDRSYHSGSLGGGSLRGAAAALRSGDWSRHGSSSSRDNSTRGGGAASPPDSALGKSQRGGIVFRFDTNPSRAPVAAATGGISNKGAGAAGGLGPQGASSASASSASPAVRPLAGGAGGGGGVPAGGMVWRFDVGGPAAAPPQPPPAAPLWRFDVVGGGGKAAASRKAAAAATATPTSAATPIAAAAAAGAGGSQQQHQLLRPSEVGGLISSLGRRGGYCDRRMHGSDLYHNVALQAAGAGGQRLEVVAE</sequence>
<dbReference type="PANTHER" id="PTHR24349">
    <property type="entry name" value="SERINE/THREONINE-PROTEIN KINASE"/>
    <property type="match status" value="1"/>
</dbReference>
<evidence type="ECO:0000256" key="7">
    <source>
        <dbReference type="PROSITE-ProRule" id="PRU10141"/>
    </source>
</evidence>
<keyword evidence="4" id="KW-0418">Kinase</keyword>
<feature type="domain" description="EF-hand" evidence="10">
    <location>
        <begin position="535"/>
        <end position="570"/>
    </location>
</feature>
<feature type="domain" description="Protein kinase" evidence="9">
    <location>
        <begin position="108"/>
        <end position="379"/>
    </location>
</feature>
<dbReference type="Gene3D" id="1.10.510.10">
    <property type="entry name" value="Transferase(Phosphotransferase) domain 1"/>
    <property type="match status" value="1"/>
</dbReference>
<dbReference type="SUPFAM" id="SSF56112">
    <property type="entry name" value="Protein kinase-like (PK-like)"/>
    <property type="match status" value="1"/>
</dbReference>
<dbReference type="InterPro" id="IPR011009">
    <property type="entry name" value="Kinase-like_dom_sf"/>
</dbReference>
<gene>
    <name evidence="11" type="ORF">Agub_g5101</name>
</gene>
<proteinExistence type="predicted"/>
<evidence type="ECO:0000259" key="10">
    <source>
        <dbReference type="PROSITE" id="PS50222"/>
    </source>
</evidence>
<evidence type="ECO:0000256" key="5">
    <source>
        <dbReference type="ARBA" id="ARBA00022837"/>
    </source>
</evidence>
<dbReference type="PROSITE" id="PS50011">
    <property type="entry name" value="PROTEIN_KINASE_DOM"/>
    <property type="match status" value="1"/>
</dbReference>
<keyword evidence="5" id="KW-0106">Calcium</keyword>
<feature type="region of interest" description="Disordered" evidence="8">
    <location>
        <begin position="740"/>
        <end position="759"/>
    </location>
</feature>
<feature type="compositionally biased region" description="Low complexity" evidence="8">
    <location>
        <begin position="675"/>
        <end position="688"/>
    </location>
</feature>
<dbReference type="SMART" id="SM00220">
    <property type="entry name" value="S_TKc"/>
    <property type="match status" value="1"/>
</dbReference>
<dbReference type="InterPro" id="IPR008271">
    <property type="entry name" value="Ser/Thr_kinase_AS"/>
</dbReference>
<feature type="region of interest" description="Disordered" evidence="8">
    <location>
        <begin position="675"/>
        <end position="708"/>
    </location>
</feature>
<keyword evidence="2" id="KW-0808">Transferase</keyword>
<dbReference type="InterPro" id="IPR011992">
    <property type="entry name" value="EF-hand-dom_pair"/>
</dbReference>
<feature type="region of interest" description="Disordered" evidence="8">
    <location>
        <begin position="1"/>
        <end position="25"/>
    </location>
</feature>
<dbReference type="Proteomes" id="UP001054857">
    <property type="component" value="Unassembled WGS sequence"/>
</dbReference>
<keyword evidence="12" id="KW-1185">Reference proteome</keyword>
<dbReference type="GO" id="GO:0004674">
    <property type="term" value="F:protein serine/threonine kinase activity"/>
    <property type="evidence" value="ECO:0007669"/>
    <property type="project" value="UniProtKB-KW"/>
</dbReference>
<reference evidence="11 12" key="1">
    <citation type="journal article" date="2021" name="Sci. Rep.">
        <title>Genome sequencing of the multicellular alga Astrephomene provides insights into convergent evolution of germ-soma differentiation.</title>
        <authorList>
            <person name="Yamashita S."/>
            <person name="Yamamoto K."/>
            <person name="Matsuzaki R."/>
            <person name="Suzuki S."/>
            <person name="Yamaguchi H."/>
            <person name="Hirooka S."/>
            <person name="Minakuchi Y."/>
            <person name="Miyagishima S."/>
            <person name="Kawachi M."/>
            <person name="Toyoda A."/>
            <person name="Nozaki H."/>
        </authorList>
    </citation>
    <scope>NUCLEOTIDE SEQUENCE [LARGE SCALE GENOMIC DNA]</scope>
    <source>
        <strain evidence="11 12">NIES-4017</strain>
    </source>
</reference>
<dbReference type="PROSITE" id="PS50222">
    <property type="entry name" value="EF_HAND_2"/>
    <property type="match status" value="1"/>
</dbReference>
<protein>
    <submittedName>
        <fullName evidence="11">Uncharacterized protein</fullName>
    </submittedName>
</protein>
<evidence type="ECO:0000256" key="4">
    <source>
        <dbReference type="ARBA" id="ARBA00022777"/>
    </source>
</evidence>
<dbReference type="InterPro" id="IPR017441">
    <property type="entry name" value="Protein_kinase_ATP_BS"/>
</dbReference>
<evidence type="ECO:0000256" key="1">
    <source>
        <dbReference type="ARBA" id="ARBA00022527"/>
    </source>
</evidence>
<evidence type="ECO:0000313" key="12">
    <source>
        <dbReference type="Proteomes" id="UP001054857"/>
    </source>
</evidence>
<dbReference type="PROSITE" id="PS00107">
    <property type="entry name" value="PROTEIN_KINASE_ATP"/>
    <property type="match status" value="1"/>
</dbReference>
<feature type="compositionally biased region" description="Low complexity" evidence="8">
    <location>
        <begin position="746"/>
        <end position="759"/>
    </location>
</feature>
<evidence type="ECO:0000259" key="9">
    <source>
        <dbReference type="PROSITE" id="PS50011"/>
    </source>
</evidence>
<dbReference type="InterPro" id="IPR018247">
    <property type="entry name" value="EF_Hand_1_Ca_BS"/>
</dbReference>
<accession>A0AAD3DNR9</accession>
<dbReference type="InterPro" id="IPR002048">
    <property type="entry name" value="EF_hand_dom"/>
</dbReference>
<evidence type="ECO:0000313" key="11">
    <source>
        <dbReference type="EMBL" id="GFR43958.1"/>
    </source>
</evidence>
<dbReference type="CDD" id="cd05117">
    <property type="entry name" value="STKc_CAMK"/>
    <property type="match status" value="1"/>
</dbReference>
<dbReference type="AlphaFoldDB" id="A0AAD3DNR9"/>
<dbReference type="InterPro" id="IPR050205">
    <property type="entry name" value="CDPK_Ser/Thr_kinases"/>
</dbReference>
<evidence type="ECO:0000256" key="2">
    <source>
        <dbReference type="ARBA" id="ARBA00022679"/>
    </source>
</evidence>
<evidence type="ECO:0000256" key="8">
    <source>
        <dbReference type="SAM" id="MobiDB-lite"/>
    </source>
</evidence>
<dbReference type="PROSITE" id="PS00018">
    <property type="entry name" value="EF_HAND_1"/>
    <property type="match status" value="1"/>
</dbReference>
<evidence type="ECO:0000256" key="3">
    <source>
        <dbReference type="ARBA" id="ARBA00022741"/>
    </source>
</evidence>
<dbReference type="EMBL" id="BMAR01000006">
    <property type="protein sequence ID" value="GFR43958.1"/>
    <property type="molecule type" value="Genomic_DNA"/>
</dbReference>
<dbReference type="Gene3D" id="3.30.200.20">
    <property type="entry name" value="Phosphorylase Kinase, domain 1"/>
    <property type="match status" value="1"/>
</dbReference>
<dbReference type="SUPFAM" id="SSF47473">
    <property type="entry name" value="EF-hand"/>
    <property type="match status" value="1"/>
</dbReference>
<dbReference type="GO" id="GO:0005509">
    <property type="term" value="F:calcium ion binding"/>
    <property type="evidence" value="ECO:0007669"/>
    <property type="project" value="InterPro"/>
</dbReference>
<dbReference type="Gene3D" id="1.10.238.10">
    <property type="entry name" value="EF-hand"/>
    <property type="match status" value="1"/>
</dbReference>
<feature type="compositionally biased region" description="Low complexity" evidence="8">
    <location>
        <begin position="9"/>
        <end position="18"/>
    </location>
</feature>
<comment type="caution">
    <text evidence="11">The sequence shown here is derived from an EMBL/GenBank/DDBJ whole genome shotgun (WGS) entry which is preliminary data.</text>
</comment>
<keyword evidence="6 7" id="KW-0067">ATP-binding</keyword>
<evidence type="ECO:0000256" key="6">
    <source>
        <dbReference type="ARBA" id="ARBA00022840"/>
    </source>
</evidence>
<name>A0AAD3DNR9_9CHLO</name>
<dbReference type="InterPro" id="IPR000719">
    <property type="entry name" value="Prot_kinase_dom"/>
</dbReference>